<dbReference type="SUPFAM" id="SSF47769">
    <property type="entry name" value="SAM/Pointed domain"/>
    <property type="match status" value="1"/>
</dbReference>
<dbReference type="Gene3D" id="2.10.50.10">
    <property type="entry name" value="Tumor Necrosis Factor Receptor, subunit A, domain 2"/>
    <property type="match status" value="1"/>
</dbReference>
<keyword evidence="6" id="KW-0418">Kinase</keyword>
<comment type="caution">
    <text evidence="16">The sequence shown here is derived from an EMBL/GenBank/DDBJ whole genome shotgun (WGS) entry which is preliminary data.</text>
</comment>
<dbReference type="InterPro" id="IPR011009">
    <property type="entry name" value="Kinase-like_dom_sf"/>
</dbReference>
<dbReference type="InterPro" id="IPR001660">
    <property type="entry name" value="SAM"/>
</dbReference>
<evidence type="ECO:0000256" key="8">
    <source>
        <dbReference type="ARBA" id="ARBA00022989"/>
    </source>
</evidence>
<dbReference type="SUPFAM" id="SSF56112">
    <property type="entry name" value="Protein kinase-like (PK-like)"/>
    <property type="match status" value="1"/>
</dbReference>
<dbReference type="Gene3D" id="2.60.40.10">
    <property type="entry name" value="Immunoglobulins"/>
    <property type="match status" value="2"/>
</dbReference>
<comment type="subcellular location">
    <subcellularLocation>
        <location evidence="1">Membrane</location>
        <topology evidence="1">Single-pass type I membrane protein</topology>
    </subcellularLocation>
</comment>
<dbReference type="Pfam" id="PF00041">
    <property type="entry name" value="fn3"/>
    <property type="match status" value="1"/>
</dbReference>
<dbReference type="InterPro" id="IPR050449">
    <property type="entry name" value="Ephrin_rcpt_TKs"/>
</dbReference>
<dbReference type="CDD" id="cd00063">
    <property type="entry name" value="FN3"/>
    <property type="match status" value="2"/>
</dbReference>
<dbReference type="SMART" id="SM00454">
    <property type="entry name" value="SAM"/>
    <property type="match status" value="1"/>
</dbReference>
<keyword evidence="10" id="KW-0829">Tyrosine-protein kinase</keyword>
<dbReference type="Gene3D" id="1.10.150.50">
    <property type="entry name" value="Transcription Factor, Ets-1"/>
    <property type="match status" value="1"/>
</dbReference>
<organism evidence="16 17">
    <name type="scientific">Labeo rohita</name>
    <name type="common">Indian major carp</name>
    <name type="synonym">Cyprinus rohita</name>
    <dbReference type="NCBI Taxonomy" id="84645"/>
    <lineage>
        <taxon>Eukaryota</taxon>
        <taxon>Metazoa</taxon>
        <taxon>Chordata</taxon>
        <taxon>Craniata</taxon>
        <taxon>Vertebrata</taxon>
        <taxon>Euteleostomi</taxon>
        <taxon>Actinopterygii</taxon>
        <taxon>Neopterygii</taxon>
        <taxon>Teleostei</taxon>
        <taxon>Ostariophysi</taxon>
        <taxon>Cypriniformes</taxon>
        <taxon>Cyprinidae</taxon>
        <taxon>Labeoninae</taxon>
        <taxon>Labeonini</taxon>
        <taxon>Labeo</taxon>
    </lineage>
</organism>
<dbReference type="PROSITE" id="PS50011">
    <property type="entry name" value="PROTEIN_KINASE_DOM"/>
    <property type="match status" value="1"/>
</dbReference>
<dbReference type="CDD" id="cd09550">
    <property type="entry name" value="SAM_EPH-A8"/>
    <property type="match status" value="1"/>
</dbReference>
<keyword evidence="8" id="KW-1133">Transmembrane helix</keyword>
<dbReference type="Gene3D" id="3.30.200.20">
    <property type="entry name" value="Phosphorylase Kinase, domain 1"/>
    <property type="match status" value="1"/>
</dbReference>
<evidence type="ECO:0000313" key="16">
    <source>
        <dbReference type="EMBL" id="KAI2659019.1"/>
    </source>
</evidence>
<feature type="binding site" evidence="12">
    <location>
        <position position="578"/>
    </location>
    <ligand>
        <name>ATP</name>
        <dbReference type="ChEBI" id="CHEBI:30616"/>
    </ligand>
</feature>
<dbReference type="SUPFAM" id="SSF49265">
    <property type="entry name" value="Fibronectin type III"/>
    <property type="match status" value="1"/>
</dbReference>
<dbReference type="PROSITE" id="PS50105">
    <property type="entry name" value="SAM_DOMAIN"/>
    <property type="match status" value="1"/>
</dbReference>
<evidence type="ECO:0000256" key="7">
    <source>
        <dbReference type="ARBA" id="ARBA00022840"/>
    </source>
</evidence>
<dbReference type="Pfam" id="PF07714">
    <property type="entry name" value="PK_Tyr_Ser-Thr"/>
    <property type="match status" value="1"/>
</dbReference>
<reference evidence="16 17" key="1">
    <citation type="submission" date="2022-01" db="EMBL/GenBank/DDBJ databases">
        <title>A high-quality chromosome-level genome assembly of rohu carp, Labeo rohita.</title>
        <authorList>
            <person name="Arick M.A. II"/>
            <person name="Hsu C.-Y."/>
            <person name="Magbanua Z."/>
            <person name="Pechanova O."/>
            <person name="Grover C."/>
            <person name="Miller E."/>
            <person name="Thrash A."/>
            <person name="Ezzel L."/>
            <person name="Alam S."/>
            <person name="Benzie J."/>
            <person name="Hamilton M."/>
            <person name="Karsi A."/>
            <person name="Lawrence M.L."/>
            <person name="Peterson D.G."/>
        </authorList>
    </citation>
    <scope>NUCLEOTIDE SEQUENCE [LARGE SCALE GENOMIC DNA]</scope>
    <source>
        <strain evidence="17">BAU-BD-2019</strain>
        <tissue evidence="16">Blood</tissue>
    </source>
</reference>
<keyword evidence="17" id="KW-1185">Reference proteome</keyword>
<dbReference type="EMBL" id="JACTAM010000011">
    <property type="protein sequence ID" value="KAI2659019.1"/>
    <property type="molecule type" value="Genomic_DNA"/>
</dbReference>
<dbReference type="PROSITE" id="PS00109">
    <property type="entry name" value="PROTEIN_KINASE_TYR"/>
    <property type="match status" value="1"/>
</dbReference>
<feature type="domain" description="Fibronectin type-III" evidence="15">
    <location>
        <begin position="402"/>
        <end position="498"/>
    </location>
</feature>
<dbReference type="InterPro" id="IPR001245">
    <property type="entry name" value="Ser-Thr/Tyr_kinase_cat_dom"/>
</dbReference>
<evidence type="ECO:0000256" key="12">
    <source>
        <dbReference type="PROSITE-ProRule" id="PRU10141"/>
    </source>
</evidence>
<dbReference type="EC" id="2.7.10.1" evidence="2"/>
<evidence type="ECO:0000259" key="13">
    <source>
        <dbReference type="PROSITE" id="PS50011"/>
    </source>
</evidence>
<evidence type="ECO:0000256" key="1">
    <source>
        <dbReference type="ARBA" id="ARBA00004479"/>
    </source>
</evidence>
<dbReference type="InterPro" id="IPR017441">
    <property type="entry name" value="Protein_kinase_ATP_BS"/>
</dbReference>
<dbReference type="Pfam" id="PF00536">
    <property type="entry name" value="SAM_1"/>
    <property type="match status" value="1"/>
</dbReference>
<evidence type="ECO:0000256" key="3">
    <source>
        <dbReference type="ARBA" id="ARBA00022679"/>
    </source>
</evidence>
<dbReference type="PRINTS" id="PR00109">
    <property type="entry name" value="TYRKINASE"/>
</dbReference>
<evidence type="ECO:0000256" key="11">
    <source>
        <dbReference type="ARBA" id="ARBA00023170"/>
    </source>
</evidence>
<dbReference type="PANTHER" id="PTHR46877">
    <property type="entry name" value="EPH RECEPTOR A5"/>
    <property type="match status" value="1"/>
</dbReference>
<dbReference type="InterPro" id="IPR003961">
    <property type="entry name" value="FN3_dom"/>
</dbReference>
<accession>A0ABQ8M805</accession>
<evidence type="ECO:0000259" key="14">
    <source>
        <dbReference type="PROSITE" id="PS50105"/>
    </source>
</evidence>
<evidence type="ECO:0000256" key="5">
    <source>
        <dbReference type="ARBA" id="ARBA00022741"/>
    </source>
</evidence>
<dbReference type="Pfam" id="PF14575">
    <property type="entry name" value="EphA2_TM"/>
    <property type="match status" value="1"/>
</dbReference>
<dbReference type="PANTHER" id="PTHR46877:SF7">
    <property type="entry name" value="EPHRIN TYPE-A RECEPTOR 8"/>
    <property type="match status" value="1"/>
</dbReference>
<dbReference type="InterPro" id="IPR027936">
    <property type="entry name" value="Eph_TM"/>
</dbReference>
<evidence type="ECO:0000259" key="15">
    <source>
        <dbReference type="PROSITE" id="PS50853"/>
    </source>
</evidence>
<dbReference type="Proteomes" id="UP000830375">
    <property type="component" value="Unassembled WGS sequence"/>
</dbReference>
<dbReference type="PROSITE" id="PS00107">
    <property type="entry name" value="PROTEIN_KINASE_ATP"/>
    <property type="match status" value="1"/>
</dbReference>
<dbReference type="PROSITE" id="PS50853">
    <property type="entry name" value="FN3"/>
    <property type="match status" value="1"/>
</dbReference>
<evidence type="ECO:0000256" key="4">
    <source>
        <dbReference type="ARBA" id="ARBA00022692"/>
    </source>
</evidence>
<dbReference type="SMART" id="SM00219">
    <property type="entry name" value="TyrKc"/>
    <property type="match status" value="1"/>
</dbReference>
<evidence type="ECO:0000256" key="10">
    <source>
        <dbReference type="ARBA" id="ARBA00023137"/>
    </source>
</evidence>
<keyword evidence="7 12" id="KW-0067">ATP-binding</keyword>
<dbReference type="CDD" id="cd05066">
    <property type="entry name" value="PTKc_EphR_A"/>
    <property type="match status" value="1"/>
</dbReference>
<evidence type="ECO:0000256" key="6">
    <source>
        <dbReference type="ARBA" id="ARBA00022777"/>
    </source>
</evidence>
<dbReference type="Gene3D" id="1.10.510.10">
    <property type="entry name" value="Transferase(Phosphotransferase) domain 1"/>
    <property type="match status" value="1"/>
</dbReference>
<gene>
    <name evidence="16" type="ORF">H4Q32_023201</name>
</gene>
<dbReference type="InterPro" id="IPR008266">
    <property type="entry name" value="Tyr_kinase_AS"/>
</dbReference>
<evidence type="ECO:0000256" key="9">
    <source>
        <dbReference type="ARBA" id="ARBA00023136"/>
    </source>
</evidence>
<keyword evidence="5 12" id="KW-0547">Nucleotide-binding</keyword>
<evidence type="ECO:0000256" key="2">
    <source>
        <dbReference type="ARBA" id="ARBA00011902"/>
    </source>
</evidence>
<dbReference type="InterPro" id="IPR020635">
    <property type="entry name" value="Tyr_kinase_cat_dom"/>
</dbReference>
<proteinExistence type="predicted"/>
<feature type="domain" description="SAM" evidence="14">
    <location>
        <begin position="910"/>
        <end position="974"/>
    </location>
</feature>
<dbReference type="InterPro" id="IPR013783">
    <property type="entry name" value="Ig-like_fold"/>
</dbReference>
<dbReference type="PRINTS" id="PR00014">
    <property type="entry name" value="FNTYPEIII"/>
</dbReference>
<sequence length="985" mass="109584">MWFEGQSALGLIVAARLRDLDGASHARYRCCCWDFCLGMDWPAPNYRPSYIFKMVHRCAVRVAGPDLKQDSAYQANDTLARVCWMRPDPEQSVTPSAERGNVYGTGGLSRTSKHVDVTVLRERTAPMFIVTCFSTQELFKKTSREGRINRIKPKEKTDKDKYCKKEYFLDSLGFLSVEIKNLLSLYVNSQFFPPSKLRFLIRPVAGDQLCGKCPLHSHSETRAALTCPCDANFYRSSTDSPASPCTRPPSAPVNIISSVNGTSVSLEWGAPLDTGGRSDVIYDVLCQKCDKDGTQCEDCRVGAGGGNVVGNGNGGAADTNGAVSGTVGGGLGLNGVMVARTGATLVRFIPQQTGLTEPWVTVLNLAAHSNYTFRIVALNGVTHLSNEPPQSMTVNITTNQAAPSQVMAIRQENASQNSVTLFWHEPAQPNGVILEYDIKYYEKDNEQQSYATLKSKNTSAKVSGLKPGTSYIFQIRARTSAGSPLRNTNMTIIWICMASVTGLDSDEEKMHYQNGHEARFYIDPHTYEDPCQAVHEFAREIEASRIKIEKIIGSGEFGEVCYGRMKLPGKRDIPVALKTLKAGYTEKQRRDFLGEASIMAQFDHPNVIHLEGVVTRSKPVMIITEYMENGSLDSFLRRHDGQFTIIQLVGILRGIAAGMTYLADLGYVHRDLAARNVLVNSNLVCKISDFGLSRVLEDDPDAAYTTSGGKIPIRWTAPEAIAYRKFSSSSDVWSYGVVMWEVMSYGERPYWNLTNRDVIKSVEEGYRLPAPMGCPGALHTLMLDCWQKDRNERPKFCQIVTVLDKLIRNPENLKSMDTLCSSERVSCQVAGAYPDALMGRNRDFIPVLIYPNRPNLQPPFPTFSIILTRIDFLPALAAFQRYISYAPPHSPCSHFRLNSPLMNRSIPDFTSCRSVDEWLDTIKMGRYKDHFAAGGYLTLGHVMSMKQHDIQRLGVTLMGHQKKIMTSVQVMRAQVLNQSVPSVHI</sequence>
<keyword evidence="11 16" id="KW-0675">Receptor</keyword>
<keyword evidence="4" id="KW-0812">Transmembrane</keyword>
<protein>
    <recommendedName>
        <fullName evidence="2">receptor protein-tyrosine kinase</fullName>
        <ecNumber evidence="2">2.7.10.1</ecNumber>
    </recommendedName>
</protein>
<keyword evidence="9" id="KW-0472">Membrane</keyword>
<feature type="domain" description="Protein kinase" evidence="13">
    <location>
        <begin position="546"/>
        <end position="807"/>
    </location>
</feature>
<evidence type="ECO:0000313" key="17">
    <source>
        <dbReference type="Proteomes" id="UP000830375"/>
    </source>
</evidence>
<name>A0ABQ8M805_LABRO</name>
<dbReference type="InterPro" id="IPR000719">
    <property type="entry name" value="Prot_kinase_dom"/>
</dbReference>
<dbReference type="InterPro" id="IPR013761">
    <property type="entry name" value="SAM/pointed_sf"/>
</dbReference>
<dbReference type="InterPro" id="IPR036116">
    <property type="entry name" value="FN3_sf"/>
</dbReference>
<keyword evidence="3" id="KW-0808">Transferase</keyword>
<dbReference type="SMART" id="SM00060">
    <property type="entry name" value="FN3"/>
    <property type="match status" value="2"/>
</dbReference>